<keyword evidence="3" id="KW-0503">Monooxygenase</keyword>
<reference evidence="4" key="1">
    <citation type="submission" date="2023-03" db="EMBL/GenBank/DDBJ databases">
        <title>Massive genome expansion in bonnet fungi (Mycena s.s.) driven by repeated elements and novel gene families across ecological guilds.</title>
        <authorList>
            <consortium name="Lawrence Berkeley National Laboratory"/>
            <person name="Harder C.B."/>
            <person name="Miyauchi S."/>
            <person name="Viragh M."/>
            <person name="Kuo A."/>
            <person name="Thoen E."/>
            <person name="Andreopoulos B."/>
            <person name="Lu D."/>
            <person name="Skrede I."/>
            <person name="Drula E."/>
            <person name="Henrissat B."/>
            <person name="Morin E."/>
            <person name="Kohler A."/>
            <person name="Barry K."/>
            <person name="LaButti K."/>
            <person name="Morin E."/>
            <person name="Salamov A."/>
            <person name="Lipzen A."/>
            <person name="Mereny Z."/>
            <person name="Hegedus B."/>
            <person name="Baldrian P."/>
            <person name="Stursova M."/>
            <person name="Weitz H."/>
            <person name="Taylor A."/>
            <person name="Grigoriev I.V."/>
            <person name="Nagy L.G."/>
            <person name="Martin F."/>
            <person name="Kauserud H."/>
        </authorList>
    </citation>
    <scope>NUCLEOTIDE SEQUENCE</scope>
    <source>
        <strain evidence="4">CBHHK067</strain>
    </source>
</reference>
<dbReference type="SUPFAM" id="SSF51905">
    <property type="entry name" value="FAD/NAD(P)-binding domain"/>
    <property type="match status" value="1"/>
</dbReference>
<organism evidence="4 5">
    <name type="scientific">Mycena rosella</name>
    <name type="common">Pink bonnet</name>
    <name type="synonym">Agaricus rosellus</name>
    <dbReference type="NCBI Taxonomy" id="1033263"/>
    <lineage>
        <taxon>Eukaryota</taxon>
        <taxon>Fungi</taxon>
        <taxon>Dikarya</taxon>
        <taxon>Basidiomycota</taxon>
        <taxon>Agaricomycotina</taxon>
        <taxon>Agaricomycetes</taxon>
        <taxon>Agaricomycetidae</taxon>
        <taxon>Agaricales</taxon>
        <taxon>Marasmiineae</taxon>
        <taxon>Mycenaceae</taxon>
        <taxon>Mycena</taxon>
    </lineage>
</organism>
<accession>A0AAD7DC40</accession>
<protein>
    <recommendedName>
        <fullName evidence="6">FAD-binding domain-containing protein</fullName>
    </recommendedName>
</protein>
<dbReference type="InterPro" id="IPR050493">
    <property type="entry name" value="FAD-dep_Monooxygenase_BioMet"/>
</dbReference>
<evidence type="ECO:0000256" key="3">
    <source>
        <dbReference type="ARBA" id="ARBA00023033"/>
    </source>
</evidence>
<dbReference type="PANTHER" id="PTHR13789">
    <property type="entry name" value="MONOOXYGENASE"/>
    <property type="match status" value="1"/>
</dbReference>
<comment type="caution">
    <text evidence="4">The sequence shown here is derived from an EMBL/GenBank/DDBJ whole genome shotgun (WGS) entry which is preliminary data.</text>
</comment>
<dbReference type="EMBL" id="JARKIE010000084">
    <property type="protein sequence ID" value="KAJ7687840.1"/>
    <property type="molecule type" value="Genomic_DNA"/>
</dbReference>
<sequence length="416" mass="45998">MANSEAALNFVGPRLASAIALKASGHNLLVLEKEPHLGGTLLGLGGFARVPPNGCKIIFDWGLEIQTRANAAIGRGFAVYKSREQMTGERRLIGILLHQDLLHILDDEVMKPTEQAQANLSVSRVTVLFGAEVVNIDFNGCSIHTSDAIIGADGVWGVVRRTLIQKENTDPRTCDVPTGMALYAAVVPGAFAVEHPDLVLFSQDPESTMERVPTEVSEQEDSIVFPDLIVTYLRRRSDILGGRPDSSQDATWAQEAQRKLTDVLGSCDSQFRKIAGLAGPSTRVQIQNYYKLDSWISENGRVLVLREAAHPFSTEPSSDRYSPILGSSYMRLNNIGRRSRCHRIREIEKQYIEVIMLGDGEMQKVQDSAMRANTASGRNVMDPSPEPKNLQQILDDTRMMQAPRNILPINFDLIIH</sequence>
<evidence type="ECO:0000313" key="5">
    <source>
        <dbReference type="Proteomes" id="UP001221757"/>
    </source>
</evidence>
<evidence type="ECO:0000256" key="1">
    <source>
        <dbReference type="ARBA" id="ARBA00007992"/>
    </source>
</evidence>
<dbReference type="PANTHER" id="PTHR13789:SF314">
    <property type="entry name" value="FAD-BINDING DOMAIN-CONTAINING PROTEIN"/>
    <property type="match status" value="1"/>
</dbReference>
<proteinExistence type="inferred from homology"/>
<dbReference type="AlphaFoldDB" id="A0AAD7DC40"/>
<evidence type="ECO:0000313" key="4">
    <source>
        <dbReference type="EMBL" id="KAJ7687840.1"/>
    </source>
</evidence>
<keyword evidence="5" id="KW-1185">Reference proteome</keyword>
<keyword evidence="2" id="KW-0560">Oxidoreductase</keyword>
<dbReference type="Gene3D" id="3.50.50.60">
    <property type="entry name" value="FAD/NAD(P)-binding domain"/>
    <property type="match status" value="1"/>
</dbReference>
<dbReference type="GO" id="GO:0004497">
    <property type="term" value="F:monooxygenase activity"/>
    <property type="evidence" value="ECO:0007669"/>
    <property type="project" value="UniProtKB-KW"/>
</dbReference>
<comment type="similarity">
    <text evidence="1">Belongs to the paxM FAD-dependent monooxygenase family.</text>
</comment>
<dbReference type="Proteomes" id="UP001221757">
    <property type="component" value="Unassembled WGS sequence"/>
</dbReference>
<evidence type="ECO:0000256" key="2">
    <source>
        <dbReference type="ARBA" id="ARBA00023002"/>
    </source>
</evidence>
<dbReference type="InterPro" id="IPR036188">
    <property type="entry name" value="FAD/NAD-bd_sf"/>
</dbReference>
<evidence type="ECO:0008006" key="6">
    <source>
        <dbReference type="Google" id="ProtNLM"/>
    </source>
</evidence>
<gene>
    <name evidence="4" type="ORF">B0H17DRAFT_1136011</name>
</gene>
<name>A0AAD7DC40_MYCRO</name>